<dbReference type="Proteomes" id="UP000003491">
    <property type="component" value="Unassembled WGS sequence"/>
</dbReference>
<name>C2E6D3_LACJH</name>
<comment type="similarity">
    <text evidence="1">Belongs to the LysR transcriptional regulatory family.</text>
</comment>
<accession>C2E6D3</accession>
<dbReference type="RefSeq" id="WP_004894764.1">
    <property type="nucleotide sequence ID" value="NZ_AZCY01000001.1"/>
</dbReference>
<evidence type="ECO:0000256" key="1">
    <source>
        <dbReference type="ARBA" id="ARBA00009437"/>
    </source>
</evidence>
<dbReference type="FunFam" id="1.10.10.10:FF:000001">
    <property type="entry name" value="LysR family transcriptional regulator"/>
    <property type="match status" value="1"/>
</dbReference>
<dbReference type="PANTHER" id="PTHR30419">
    <property type="entry name" value="HTH-TYPE TRANSCRIPTIONAL REGULATOR YBHD"/>
    <property type="match status" value="1"/>
</dbReference>
<organism evidence="5 6">
    <name type="scientific">Lactobacillus johnsonii ATCC 33200</name>
    <dbReference type="NCBI Taxonomy" id="525330"/>
    <lineage>
        <taxon>Bacteria</taxon>
        <taxon>Bacillati</taxon>
        <taxon>Bacillota</taxon>
        <taxon>Bacilli</taxon>
        <taxon>Lactobacillales</taxon>
        <taxon>Lactobacillaceae</taxon>
        <taxon>Lactobacillus</taxon>
    </lineage>
</organism>
<evidence type="ECO:0000256" key="3">
    <source>
        <dbReference type="ARBA" id="ARBA00023125"/>
    </source>
</evidence>
<evidence type="ECO:0000256" key="2">
    <source>
        <dbReference type="ARBA" id="ARBA00023015"/>
    </source>
</evidence>
<dbReference type="GO" id="GO:0005829">
    <property type="term" value="C:cytosol"/>
    <property type="evidence" value="ECO:0007669"/>
    <property type="project" value="TreeGrafter"/>
</dbReference>
<keyword evidence="3" id="KW-0238">DNA-binding</keyword>
<dbReference type="PANTHER" id="PTHR30419:SF8">
    <property type="entry name" value="NITROGEN ASSIMILATION TRANSCRIPTIONAL ACTIVATOR-RELATED"/>
    <property type="match status" value="1"/>
</dbReference>
<dbReference type="Gene3D" id="1.10.10.10">
    <property type="entry name" value="Winged helix-like DNA-binding domain superfamily/Winged helix DNA-binding domain"/>
    <property type="match status" value="1"/>
</dbReference>
<dbReference type="InterPro" id="IPR000847">
    <property type="entry name" value="LysR_HTH_N"/>
</dbReference>
<dbReference type="GO" id="GO:0003677">
    <property type="term" value="F:DNA binding"/>
    <property type="evidence" value="ECO:0007669"/>
    <property type="project" value="UniProtKB-KW"/>
</dbReference>
<dbReference type="SUPFAM" id="SSF46785">
    <property type="entry name" value="Winged helix' DNA-binding domain"/>
    <property type="match status" value="1"/>
</dbReference>
<evidence type="ECO:0000313" key="5">
    <source>
        <dbReference type="EMBL" id="EEJ59500.1"/>
    </source>
</evidence>
<sequence>MELRVLRYFLAVCQEKNISNAAESLHIAQPSLSKQIKDLEEELGVTLFTRGHRQISLTEEGYFLRDRAQEMIDMEEQTTQALTSSKLITGNLNIGTGQSFEIKSITKIIDQIIQITQQVHFSFYDGNADDIEAKVNDGSLDFGIIMGYRPIEDFESLILPERNQFYAIFSEKLPLAQKD</sequence>
<dbReference type="EMBL" id="ACGR01000038">
    <property type="protein sequence ID" value="EEJ59500.1"/>
    <property type="molecule type" value="Genomic_DNA"/>
</dbReference>
<keyword evidence="4" id="KW-0804">Transcription</keyword>
<evidence type="ECO:0000313" key="6">
    <source>
        <dbReference type="Proteomes" id="UP000003491"/>
    </source>
</evidence>
<evidence type="ECO:0000256" key="4">
    <source>
        <dbReference type="ARBA" id="ARBA00023163"/>
    </source>
</evidence>
<dbReference type="PROSITE" id="PS50931">
    <property type="entry name" value="HTH_LYSR"/>
    <property type="match status" value="1"/>
</dbReference>
<dbReference type="InterPro" id="IPR036390">
    <property type="entry name" value="WH_DNA-bd_sf"/>
</dbReference>
<dbReference type="AlphaFoldDB" id="C2E6D3"/>
<dbReference type="Pfam" id="PF00126">
    <property type="entry name" value="HTH_1"/>
    <property type="match status" value="1"/>
</dbReference>
<reference evidence="5 6" key="1">
    <citation type="submission" date="2009-01" db="EMBL/GenBank/DDBJ databases">
        <authorList>
            <person name="Qin X."/>
            <person name="Bachman B."/>
            <person name="Battles P."/>
            <person name="Bell A."/>
            <person name="Bess C."/>
            <person name="Bickham C."/>
            <person name="Chaboub L."/>
            <person name="Chen D."/>
            <person name="Coyle M."/>
            <person name="Deiros D.R."/>
            <person name="Dinh H."/>
            <person name="Forbes L."/>
            <person name="Fowler G."/>
            <person name="Francisco L."/>
            <person name="Fu Q."/>
            <person name="Gubbala S."/>
            <person name="Hale W."/>
            <person name="Han Y."/>
            <person name="Hemphill L."/>
            <person name="Highlander S.K."/>
            <person name="Hirani K."/>
            <person name="Hogues M."/>
            <person name="Jackson L."/>
            <person name="Jakkamsetti A."/>
            <person name="Javaid M."/>
            <person name="Jiang H."/>
            <person name="Korchina V."/>
            <person name="Kovar C."/>
            <person name="Lara F."/>
            <person name="Lee S."/>
            <person name="Mata R."/>
            <person name="Mathew T."/>
            <person name="Moen C."/>
            <person name="Morales K."/>
            <person name="Munidasa M."/>
            <person name="Nazareth L."/>
            <person name="Ngo R."/>
            <person name="Nguyen L."/>
            <person name="Okwuonu G."/>
            <person name="Ongeri F."/>
            <person name="Patil S."/>
            <person name="Petrosino J."/>
            <person name="Pham C."/>
            <person name="Pham P."/>
            <person name="Pu L.-L."/>
            <person name="Puazo M."/>
            <person name="Raj R."/>
            <person name="Reid J."/>
            <person name="Rouhana J."/>
            <person name="Saada N."/>
            <person name="Shang Y."/>
            <person name="Simmons D."/>
            <person name="Thornton R."/>
            <person name="Warren J."/>
            <person name="Weissenberger G."/>
            <person name="Zhang J."/>
            <person name="Zhang L."/>
            <person name="Zhou C."/>
            <person name="Zhu D."/>
            <person name="Muzny D."/>
            <person name="Worley K."/>
            <person name="Gibbs R."/>
        </authorList>
    </citation>
    <scope>NUCLEOTIDE SEQUENCE [LARGE SCALE GENOMIC DNA]</scope>
    <source>
        <strain evidence="5 6">ATCC 33200</strain>
    </source>
</reference>
<dbReference type="PRINTS" id="PR00039">
    <property type="entry name" value="HTHLYSR"/>
</dbReference>
<protein>
    <submittedName>
        <fullName evidence="5">Transcriptional regulator, LysR family</fullName>
    </submittedName>
</protein>
<dbReference type="InterPro" id="IPR036388">
    <property type="entry name" value="WH-like_DNA-bd_sf"/>
</dbReference>
<proteinExistence type="inferred from homology"/>
<dbReference type="HOGENOM" id="CLU_039613_20_1_9"/>
<dbReference type="GO" id="GO:0003700">
    <property type="term" value="F:DNA-binding transcription factor activity"/>
    <property type="evidence" value="ECO:0007669"/>
    <property type="project" value="InterPro"/>
</dbReference>
<dbReference type="Pfam" id="PF03466">
    <property type="entry name" value="LysR_substrate"/>
    <property type="match status" value="1"/>
</dbReference>
<dbReference type="InterPro" id="IPR005119">
    <property type="entry name" value="LysR_subst-bd"/>
</dbReference>
<gene>
    <name evidence="5" type="ORF">HMPREF0528_1307</name>
</gene>
<dbReference type="PATRIC" id="fig|525330.7.peg.97"/>
<dbReference type="Gene3D" id="3.40.190.10">
    <property type="entry name" value="Periplasmic binding protein-like II"/>
    <property type="match status" value="1"/>
</dbReference>
<dbReference type="SUPFAM" id="SSF53850">
    <property type="entry name" value="Periplasmic binding protein-like II"/>
    <property type="match status" value="1"/>
</dbReference>
<dbReference type="InterPro" id="IPR050950">
    <property type="entry name" value="HTH-type_LysR_regulators"/>
</dbReference>
<keyword evidence="2" id="KW-0805">Transcription regulation</keyword>
<comment type="caution">
    <text evidence="5">The sequence shown here is derived from an EMBL/GenBank/DDBJ whole genome shotgun (WGS) entry which is preliminary data.</text>
</comment>